<dbReference type="Proteomes" id="UP000233556">
    <property type="component" value="Unassembled WGS sequence"/>
</dbReference>
<name>A0A2I0T982_LIMLA</name>
<evidence type="ECO:0000256" key="1">
    <source>
        <dbReference type="SAM" id="MobiDB-lite"/>
    </source>
</evidence>
<accession>A0A2I0T982</accession>
<evidence type="ECO:0000313" key="2">
    <source>
        <dbReference type="EMBL" id="PKU30373.1"/>
    </source>
</evidence>
<keyword evidence="3" id="KW-1185">Reference proteome</keyword>
<dbReference type="EMBL" id="KZ514825">
    <property type="protein sequence ID" value="PKU30373.1"/>
    <property type="molecule type" value="Genomic_DNA"/>
</dbReference>
<gene>
    <name evidence="2" type="ORF">llap_19322</name>
</gene>
<feature type="compositionally biased region" description="Low complexity" evidence="1">
    <location>
        <begin position="76"/>
        <end position="91"/>
    </location>
</feature>
<sequence>MAQHSLYQLLDVAIGMPDGGAVNFTALRSLLLAVLGHLGLRDLPAQKQGDSLTPLLEGDQPTEAPPALQKEGDRAQGTGQQPQEPGEQLPGKDSLHETTSGPSSPPTWGG</sequence>
<reference evidence="3" key="2">
    <citation type="submission" date="2017-12" db="EMBL/GenBank/DDBJ databases">
        <title>Genome sequence of the Bar-tailed Godwit (Limosa lapponica baueri).</title>
        <authorList>
            <person name="Lima N.C.B."/>
            <person name="Parody-Merino A.M."/>
            <person name="Battley P.F."/>
            <person name="Fidler A.E."/>
            <person name="Prosdocimi F."/>
        </authorList>
    </citation>
    <scope>NUCLEOTIDE SEQUENCE [LARGE SCALE GENOMIC DNA]</scope>
</reference>
<evidence type="ECO:0000313" key="3">
    <source>
        <dbReference type="Proteomes" id="UP000233556"/>
    </source>
</evidence>
<organism evidence="2 3">
    <name type="scientific">Limosa lapponica baueri</name>
    <dbReference type="NCBI Taxonomy" id="1758121"/>
    <lineage>
        <taxon>Eukaryota</taxon>
        <taxon>Metazoa</taxon>
        <taxon>Chordata</taxon>
        <taxon>Craniata</taxon>
        <taxon>Vertebrata</taxon>
        <taxon>Euteleostomi</taxon>
        <taxon>Archelosauria</taxon>
        <taxon>Archosauria</taxon>
        <taxon>Dinosauria</taxon>
        <taxon>Saurischia</taxon>
        <taxon>Theropoda</taxon>
        <taxon>Coelurosauria</taxon>
        <taxon>Aves</taxon>
        <taxon>Neognathae</taxon>
        <taxon>Neoaves</taxon>
        <taxon>Charadriiformes</taxon>
        <taxon>Scolopacidae</taxon>
        <taxon>Limosa</taxon>
    </lineage>
</organism>
<feature type="region of interest" description="Disordered" evidence="1">
    <location>
        <begin position="44"/>
        <end position="110"/>
    </location>
</feature>
<dbReference type="AlphaFoldDB" id="A0A2I0T982"/>
<proteinExistence type="predicted"/>
<protein>
    <submittedName>
        <fullName evidence="2">Glutamine-rich protein 2 isoform x1</fullName>
    </submittedName>
</protein>
<reference evidence="3" key="1">
    <citation type="submission" date="2017-11" db="EMBL/GenBank/DDBJ databases">
        <authorList>
            <person name="Lima N.C."/>
            <person name="Parody-Merino A.M."/>
            <person name="Battley P.F."/>
            <person name="Fidler A.E."/>
            <person name="Prosdocimi F."/>
        </authorList>
    </citation>
    <scope>NUCLEOTIDE SEQUENCE [LARGE SCALE GENOMIC DNA]</scope>
</reference>